<gene>
    <name evidence="2" type="primary">spoIIM</name>
    <name evidence="2" type="ORF">FPZ44_07015</name>
</gene>
<comment type="caution">
    <text evidence="2">The sequence shown here is derived from an EMBL/GenBank/DDBJ whole genome shotgun (WGS) entry which is preliminary data.</text>
</comment>
<keyword evidence="1" id="KW-1133">Transmembrane helix</keyword>
<sequence>MPDIKKHLYLYVFVSLIFVVGVVFGALLVNSLTYDQQEELSRQLEQIFLTAGDSADSAEFWSSLWMYWRWILLIAVLGISIVGFPLILILDFAKGVLIGFTVGTLVSQFSWKGMFVALLGVAPHNIIAIPLMLIASVSALSFAIHVMKDRLFVPKMRSLKKPFLDYLTTQAGVCIGMMAVAVIMTWVSPYLMNWMSSTIIDVESALKIS</sequence>
<keyword evidence="1" id="KW-0472">Membrane</keyword>
<proteinExistence type="predicted"/>
<dbReference type="Pfam" id="PF01944">
    <property type="entry name" value="SpoIIM"/>
    <property type="match status" value="1"/>
</dbReference>
<protein>
    <submittedName>
        <fullName evidence="2">Stage II sporulation protein M</fullName>
    </submittedName>
</protein>
<dbReference type="EMBL" id="VNJK01000001">
    <property type="protein sequence ID" value="TVX94619.1"/>
    <property type="molecule type" value="Genomic_DNA"/>
</dbReference>
<feature type="transmembrane region" description="Helical" evidence="1">
    <location>
        <begin position="67"/>
        <end position="90"/>
    </location>
</feature>
<dbReference type="Proteomes" id="UP000318102">
    <property type="component" value="Unassembled WGS sequence"/>
</dbReference>
<keyword evidence="1" id="KW-0812">Transmembrane</keyword>
<dbReference type="PIRSF" id="PIRSF038973">
    <property type="entry name" value="SpoIIM"/>
    <property type="match status" value="1"/>
</dbReference>
<accession>A0A559J401</accession>
<keyword evidence="3" id="KW-1185">Reference proteome</keyword>
<dbReference type="AlphaFoldDB" id="A0A559J401"/>
<dbReference type="InterPro" id="IPR014196">
    <property type="entry name" value="SpoIIM"/>
</dbReference>
<reference evidence="2 3" key="1">
    <citation type="submission" date="2019-07" db="EMBL/GenBank/DDBJ databases">
        <authorList>
            <person name="Kim J."/>
        </authorList>
    </citation>
    <scope>NUCLEOTIDE SEQUENCE [LARGE SCALE GENOMIC DNA]</scope>
    <source>
        <strain evidence="2 3">N4</strain>
    </source>
</reference>
<feature type="transmembrane region" description="Helical" evidence="1">
    <location>
        <begin position="97"/>
        <end position="120"/>
    </location>
</feature>
<dbReference type="NCBIfam" id="TIGR02831">
    <property type="entry name" value="spo_II_M"/>
    <property type="match status" value="1"/>
</dbReference>
<evidence type="ECO:0000313" key="3">
    <source>
        <dbReference type="Proteomes" id="UP000318102"/>
    </source>
</evidence>
<feature type="transmembrane region" description="Helical" evidence="1">
    <location>
        <begin position="167"/>
        <end position="187"/>
    </location>
</feature>
<feature type="transmembrane region" description="Helical" evidence="1">
    <location>
        <begin position="7"/>
        <end position="29"/>
    </location>
</feature>
<name>A0A559J401_9BACL</name>
<evidence type="ECO:0000256" key="1">
    <source>
        <dbReference type="SAM" id="Phobius"/>
    </source>
</evidence>
<evidence type="ECO:0000313" key="2">
    <source>
        <dbReference type="EMBL" id="TVX94619.1"/>
    </source>
</evidence>
<dbReference type="InterPro" id="IPR002798">
    <property type="entry name" value="SpoIIM-like"/>
</dbReference>
<dbReference type="OrthoDB" id="2065033at2"/>
<organism evidence="2 3">
    <name type="scientific">Paenibacillus agilis</name>
    <dbReference type="NCBI Taxonomy" id="3020863"/>
    <lineage>
        <taxon>Bacteria</taxon>
        <taxon>Bacillati</taxon>
        <taxon>Bacillota</taxon>
        <taxon>Bacilli</taxon>
        <taxon>Bacillales</taxon>
        <taxon>Paenibacillaceae</taxon>
        <taxon>Paenibacillus</taxon>
    </lineage>
</organism>
<feature type="transmembrane region" description="Helical" evidence="1">
    <location>
        <begin position="126"/>
        <end position="146"/>
    </location>
</feature>